<dbReference type="OrthoDB" id="9809920at2"/>
<dbReference type="InterPro" id="IPR023193">
    <property type="entry name" value="EPSP_synthase_CS"/>
</dbReference>
<keyword evidence="4 7" id="KW-0808">Transferase</keyword>
<evidence type="ECO:0000256" key="2">
    <source>
        <dbReference type="ARBA" id="ARBA00009948"/>
    </source>
</evidence>
<feature type="binding site" evidence="7">
    <location>
        <position position="171"/>
    </location>
    <ligand>
        <name>3-phosphoshikimate</name>
        <dbReference type="ChEBI" id="CHEBI:145989"/>
    </ligand>
</feature>
<comment type="catalytic activity">
    <reaction evidence="6">
        <text>3-phosphoshikimate + phosphoenolpyruvate = 5-O-(1-carboxyvinyl)-3-phosphoshikimate + phosphate</text>
        <dbReference type="Rhea" id="RHEA:21256"/>
        <dbReference type="ChEBI" id="CHEBI:43474"/>
        <dbReference type="ChEBI" id="CHEBI:57701"/>
        <dbReference type="ChEBI" id="CHEBI:58702"/>
        <dbReference type="ChEBI" id="CHEBI:145989"/>
        <dbReference type="EC" id="2.5.1.19"/>
    </reaction>
    <physiologicalReaction direction="left-to-right" evidence="6">
        <dbReference type="Rhea" id="RHEA:21257"/>
    </physiologicalReaction>
</comment>
<dbReference type="PIRSF" id="PIRSF000505">
    <property type="entry name" value="EPSPS"/>
    <property type="match status" value="1"/>
</dbReference>
<keyword evidence="3 7" id="KW-0028">Amino-acid biosynthesis</keyword>
<feature type="binding site" evidence="7">
    <location>
        <position position="338"/>
    </location>
    <ligand>
        <name>3-phosphoshikimate</name>
        <dbReference type="ChEBI" id="CHEBI:145989"/>
    </ligand>
</feature>
<feature type="binding site" evidence="7">
    <location>
        <position position="96"/>
    </location>
    <ligand>
        <name>phosphoenolpyruvate</name>
        <dbReference type="ChEBI" id="CHEBI:58702"/>
    </ligand>
</feature>
<dbReference type="Gene3D" id="3.65.10.10">
    <property type="entry name" value="Enolpyruvate transferase domain"/>
    <property type="match status" value="2"/>
</dbReference>
<dbReference type="GO" id="GO:0009073">
    <property type="term" value="P:aromatic amino acid family biosynthetic process"/>
    <property type="evidence" value="ECO:0007669"/>
    <property type="project" value="UniProtKB-KW"/>
</dbReference>
<protein>
    <recommendedName>
        <fullName evidence="7">3-phosphoshikimate 1-carboxyvinyltransferase</fullName>
        <ecNumber evidence="7">2.5.1.19</ecNumber>
    </recommendedName>
    <alternativeName>
        <fullName evidence="7">5-enolpyruvylshikimate-3-phosphate synthase</fullName>
        <shortName evidence="7">EPSP synthase</shortName>
        <shortName evidence="7">EPSPS</shortName>
    </alternativeName>
</protein>
<feature type="binding site" evidence="7">
    <location>
        <position position="124"/>
    </location>
    <ligand>
        <name>phosphoenolpyruvate</name>
        <dbReference type="ChEBI" id="CHEBI:58702"/>
    </ligand>
</feature>
<dbReference type="GO" id="GO:0003866">
    <property type="term" value="F:3-phosphoshikimate 1-carboxyvinyltransferase activity"/>
    <property type="evidence" value="ECO:0007669"/>
    <property type="project" value="UniProtKB-UniRule"/>
</dbReference>
<evidence type="ECO:0000313" key="9">
    <source>
        <dbReference type="EMBL" id="KNZ41418.1"/>
    </source>
</evidence>
<dbReference type="HAMAP" id="MF_00210">
    <property type="entry name" value="EPSP_synth"/>
    <property type="match status" value="1"/>
</dbReference>
<evidence type="ECO:0000313" key="10">
    <source>
        <dbReference type="Proteomes" id="UP000036873"/>
    </source>
</evidence>
<evidence type="ECO:0000256" key="6">
    <source>
        <dbReference type="ARBA" id="ARBA00044633"/>
    </source>
</evidence>
<keyword evidence="10" id="KW-1185">Reference proteome</keyword>
<gene>
    <name evidence="7" type="primary">aroA</name>
    <name evidence="9" type="ORF">AKG39_12445</name>
</gene>
<dbReference type="InterPro" id="IPR036968">
    <property type="entry name" value="Enolpyruvate_Tfrase_sf"/>
</dbReference>
<dbReference type="PANTHER" id="PTHR21090">
    <property type="entry name" value="AROM/DEHYDROQUINATE SYNTHASE"/>
    <property type="match status" value="1"/>
</dbReference>
<dbReference type="UniPathway" id="UPA00053">
    <property type="reaction ID" value="UER00089"/>
</dbReference>
<feature type="binding site" evidence="7">
    <location>
        <position position="311"/>
    </location>
    <ligand>
        <name>3-phosphoshikimate</name>
        <dbReference type="ChEBI" id="CHEBI:145989"/>
    </ligand>
</feature>
<dbReference type="CDD" id="cd01556">
    <property type="entry name" value="EPSP_synthase"/>
    <property type="match status" value="1"/>
</dbReference>
<feature type="binding site" evidence="7">
    <location>
        <position position="26"/>
    </location>
    <ligand>
        <name>3-phosphoshikimate</name>
        <dbReference type="ChEBI" id="CHEBI:145989"/>
    </ligand>
</feature>
<name>A0A0L6TYV0_9FIRM</name>
<comment type="subunit">
    <text evidence="7">Monomer.</text>
</comment>
<evidence type="ECO:0000256" key="4">
    <source>
        <dbReference type="ARBA" id="ARBA00022679"/>
    </source>
</evidence>
<feature type="binding site" evidence="7">
    <location>
        <position position="169"/>
    </location>
    <ligand>
        <name>3-phosphoshikimate</name>
        <dbReference type="ChEBI" id="CHEBI:145989"/>
    </ligand>
</feature>
<dbReference type="EMBL" id="LGYO01000031">
    <property type="protein sequence ID" value="KNZ41418.1"/>
    <property type="molecule type" value="Genomic_DNA"/>
</dbReference>
<proteinExistence type="inferred from homology"/>
<dbReference type="PATRIC" id="fig|52689.4.peg.1848"/>
<comment type="similarity">
    <text evidence="2 7">Belongs to the EPSP synthase family.</text>
</comment>
<keyword evidence="7" id="KW-0963">Cytoplasm</keyword>
<dbReference type="GO" id="GO:0008652">
    <property type="term" value="P:amino acid biosynthetic process"/>
    <property type="evidence" value="ECO:0007669"/>
    <property type="project" value="UniProtKB-KW"/>
</dbReference>
<feature type="domain" description="Enolpyruvate transferase" evidence="8">
    <location>
        <begin position="8"/>
        <end position="418"/>
    </location>
</feature>
<dbReference type="NCBIfam" id="TIGR01356">
    <property type="entry name" value="aroA"/>
    <property type="match status" value="1"/>
</dbReference>
<feature type="binding site" evidence="7">
    <location>
        <position position="21"/>
    </location>
    <ligand>
        <name>phosphoenolpyruvate</name>
        <dbReference type="ChEBI" id="CHEBI:58702"/>
    </ligand>
</feature>
<feature type="binding site" evidence="7">
    <location>
        <position position="197"/>
    </location>
    <ligand>
        <name>3-phosphoshikimate</name>
        <dbReference type="ChEBI" id="CHEBI:145989"/>
    </ligand>
</feature>
<feature type="binding site" evidence="7">
    <location>
        <position position="170"/>
    </location>
    <ligand>
        <name>3-phosphoshikimate</name>
        <dbReference type="ChEBI" id="CHEBI:145989"/>
    </ligand>
</feature>
<dbReference type="Proteomes" id="UP000036873">
    <property type="component" value="Unassembled WGS sequence"/>
</dbReference>
<keyword evidence="5 7" id="KW-0057">Aromatic amino acid biosynthesis</keyword>
<evidence type="ECO:0000256" key="1">
    <source>
        <dbReference type="ARBA" id="ARBA00004811"/>
    </source>
</evidence>
<feature type="binding site" evidence="7">
    <location>
        <position position="342"/>
    </location>
    <ligand>
        <name>phosphoenolpyruvate</name>
        <dbReference type="ChEBI" id="CHEBI:58702"/>
    </ligand>
</feature>
<dbReference type="EC" id="2.5.1.19" evidence="7"/>
<dbReference type="GO" id="GO:0009423">
    <property type="term" value="P:chorismate biosynthetic process"/>
    <property type="evidence" value="ECO:0007669"/>
    <property type="project" value="UniProtKB-UniRule"/>
</dbReference>
<dbReference type="InterPro" id="IPR013792">
    <property type="entry name" value="RNA3'P_cycl/enolpyr_Trfase_a/b"/>
</dbReference>
<dbReference type="AlphaFoldDB" id="A0A0L6TYV0"/>
<feature type="binding site" evidence="7">
    <location>
        <position position="171"/>
    </location>
    <ligand>
        <name>phosphoenolpyruvate</name>
        <dbReference type="ChEBI" id="CHEBI:58702"/>
    </ligand>
</feature>
<comment type="caution">
    <text evidence="9">The sequence shown here is derived from an EMBL/GenBank/DDBJ whole genome shotgun (WGS) entry which is preliminary data.</text>
</comment>
<dbReference type="Pfam" id="PF00275">
    <property type="entry name" value="EPSP_synthase"/>
    <property type="match status" value="1"/>
</dbReference>
<dbReference type="PROSITE" id="PS00885">
    <property type="entry name" value="EPSP_SYNTHASE_2"/>
    <property type="match status" value="1"/>
</dbReference>
<evidence type="ECO:0000256" key="3">
    <source>
        <dbReference type="ARBA" id="ARBA00022605"/>
    </source>
</evidence>
<feature type="binding site" evidence="7">
    <location>
        <position position="22"/>
    </location>
    <ligand>
        <name>3-phosphoshikimate</name>
        <dbReference type="ChEBI" id="CHEBI:145989"/>
    </ligand>
</feature>
<evidence type="ECO:0000256" key="7">
    <source>
        <dbReference type="HAMAP-Rule" id="MF_00210"/>
    </source>
</evidence>
<feature type="active site" description="Proton acceptor" evidence="7">
    <location>
        <position position="311"/>
    </location>
</feature>
<feature type="binding site" evidence="7">
    <location>
        <position position="384"/>
    </location>
    <ligand>
        <name>phosphoenolpyruvate</name>
        <dbReference type="ChEBI" id="CHEBI:58702"/>
    </ligand>
</feature>
<comment type="caution">
    <text evidence="7">Lacks conserved residue(s) required for the propagation of feature annotation.</text>
</comment>
<dbReference type="SUPFAM" id="SSF55205">
    <property type="entry name" value="EPT/RTPC-like"/>
    <property type="match status" value="1"/>
</dbReference>
<dbReference type="InterPro" id="IPR006264">
    <property type="entry name" value="EPSP_synthase"/>
</dbReference>
<feature type="binding site" evidence="7">
    <location>
        <position position="410"/>
    </location>
    <ligand>
        <name>phosphoenolpyruvate</name>
        <dbReference type="ChEBI" id="CHEBI:58702"/>
    </ligand>
</feature>
<comment type="pathway">
    <text evidence="1 7">Metabolic intermediate biosynthesis; chorismate biosynthesis; chorismate from D-erythrose 4-phosphate and phosphoenolpyruvate: step 6/7.</text>
</comment>
<organism evidence="9 10">
    <name type="scientific">Acetobacterium bakii</name>
    <dbReference type="NCBI Taxonomy" id="52689"/>
    <lineage>
        <taxon>Bacteria</taxon>
        <taxon>Bacillati</taxon>
        <taxon>Bacillota</taxon>
        <taxon>Clostridia</taxon>
        <taxon>Eubacteriales</taxon>
        <taxon>Eubacteriaceae</taxon>
        <taxon>Acetobacterium</taxon>
    </lineage>
</organism>
<evidence type="ECO:0000259" key="8">
    <source>
        <dbReference type="Pfam" id="PF00275"/>
    </source>
</evidence>
<dbReference type="InterPro" id="IPR001986">
    <property type="entry name" value="Enolpyruvate_Tfrase_dom"/>
</dbReference>
<sequence>MKTVEIKPGKLSGSLEIPPSKSVSHRAIISAGLARGESLISNVLLSQDMIATCTAMEALGAEIDYQKQANYRHTLKIKGCDVLKLNTTEIDCNESGSTLRFMIPVLLLQNQRVVVTGKGRLVTRPMTPYYDLFREKSIAYEHLKQSQDLPLALKGKLTPGTYRLEGSVSSQFITGLLFALPLLPGDSIIQMTSPLESKPYVDITIDVLKSFGIVIDNENNERFIVKGNQAYTACDYRVEGDFSQGAFWLVGGTIGDRIQCNDLNQSSRQGDKVIVDIIKTMGGDLDINPVGIVAKSNKTRGIEIDVSQCPDLVPILGVLGSLSTGTTRIINGERLRYKESDRLMATAEVLNALGGKVTETKDGLIIKGVEKLTGGRVKSHNDHRIAMAVAMASIVCEGTIILEGAEAVNKSYPHFWEDFEKIGGEAIGINLGK</sequence>
<dbReference type="STRING" id="52689.AKG39_12445"/>
<dbReference type="RefSeq" id="WP_050740727.1">
    <property type="nucleotide sequence ID" value="NZ_LGYO01000031.1"/>
</dbReference>
<evidence type="ECO:0000256" key="5">
    <source>
        <dbReference type="ARBA" id="ARBA00023141"/>
    </source>
</evidence>
<accession>A0A0L6TYV0</accession>
<feature type="binding site" evidence="7">
    <location>
        <position position="21"/>
    </location>
    <ligand>
        <name>3-phosphoshikimate</name>
        <dbReference type="ChEBI" id="CHEBI:145989"/>
    </ligand>
</feature>
<reference evidence="10" key="1">
    <citation type="submission" date="2015-07" db="EMBL/GenBank/DDBJ databases">
        <title>Draft genome sequence of Acetobacterium bakii DSM 8293, a potential psychrophilic chemical producer through syngas fermentation.</title>
        <authorList>
            <person name="Song Y."/>
            <person name="Hwang S."/>
            <person name="Cho B.-K."/>
        </authorList>
    </citation>
    <scope>NUCLEOTIDE SEQUENCE [LARGE SCALE GENOMIC DNA]</scope>
    <source>
        <strain evidence="10">DSM 8239</strain>
    </source>
</reference>
<comment type="function">
    <text evidence="7">Catalyzes the transfer of the enolpyruvyl moiety of phosphoenolpyruvate (PEP) to the 5-hydroxyl of shikimate-3-phosphate (S3P) to produce enolpyruvyl shikimate-3-phosphate and inorganic phosphate.</text>
</comment>
<comment type="subcellular location">
    <subcellularLocation>
        <location evidence="7">Cytoplasm</location>
    </subcellularLocation>
</comment>
<dbReference type="PANTHER" id="PTHR21090:SF5">
    <property type="entry name" value="PENTAFUNCTIONAL AROM POLYPEPTIDE"/>
    <property type="match status" value="1"/>
</dbReference>
<dbReference type="GO" id="GO:0005737">
    <property type="term" value="C:cytoplasm"/>
    <property type="evidence" value="ECO:0007669"/>
    <property type="project" value="UniProtKB-SubCell"/>
</dbReference>